<dbReference type="Proteomes" id="UP000192333">
    <property type="component" value="Chromosome I"/>
</dbReference>
<dbReference type="SUPFAM" id="SSF82171">
    <property type="entry name" value="DPP6 N-terminal domain-like"/>
    <property type="match status" value="1"/>
</dbReference>
<dbReference type="InterPro" id="IPR002471">
    <property type="entry name" value="Pept_S9_AS"/>
</dbReference>
<dbReference type="AlphaFoldDB" id="A0A1W2H272"/>
<evidence type="ECO:0000313" key="10">
    <source>
        <dbReference type="Proteomes" id="UP000192333"/>
    </source>
</evidence>
<keyword evidence="10" id="KW-1185">Reference proteome</keyword>
<keyword evidence="9" id="KW-0031">Aminopeptidase</keyword>
<dbReference type="SUPFAM" id="SSF53474">
    <property type="entry name" value="alpha/beta-Hydrolases"/>
    <property type="match status" value="1"/>
</dbReference>
<dbReference type="Gene3D" id="2.130.10.10">
    <property type="entry name" value="YVTN repeat-like/Quinoprotein amine dehydrogenase"/>
    <property type="match status" value="1"/>
</dbReference>
<dbReference type="PANTHER" id="PTHR42776">
    <property type="entry name" value="SERINE PEPTIDASE S9 FAMILY MEMBER"/>
    <property type="match status" value="1"/>
</dbReference>
<keyword evidence="9" id="KW-0645">Protease</keyword>
<dbReference type="Gene3D" id="3.40.50.1820">
    <property type="entry name" value="alpha/beta hydrolase"/>
    <property type="match status" value="1"/>
</dbReference>
<name>A0A1W2H272_9BACT</name>
<reference evidence="10" key="1">
    <citation type="submission" date="2017-04" db="EMBL/GenBank/DDBJ databases">
        <authorList>
            <person name="Varghese N."/>
            <person name="Submissions S."/>
        </authorList>
    </citation>
    <scope>NUCLEOTIDE SEQUENCE [LARGE SCALE GENOMIC DNA]</scope>
    <source>
        <strain evidence="10">DSM 16537</strain>
    </source>
</reference>
<sequence>MKKPLTTLLLLFLFFQLSAQSISDYLSVPFPTSLTAAPDGNAIAWVFNDQGERNVFYAQAPGYEAKKLTVFKGDIGVDIGDLTFSPDGKILVFVRGNSKNPVGEPANPAQLQESTDREIHWVDLTKGEVKSFSTGYAPLFHPAGKKLTFIKSGKVYLKDLIGTDKEDKPLFSARGSLGQLTWSPDGRLLAFTSSRVDHAFVGLFDLEKGTIYYPEPSMDHDGYPAWSPDGKKLAYLRVPNINNKLPFTSLKEANPWSIRVLNIASMKGEEVFQADRGKGSVMVRDLPATSSRLWWTPSGSIVFPWEKNNWMHLYAVNPSTKEVQHLTPGDGQVEWVESSWVPGELLITSNIGNIDRRNIWRLDLNSFDLEFLGKKEEIQWSPVRLENGLAFISSTHNRPAWPMIVQYGQEKLLAENLFPEQFPDNLAMPKALVFKAADGFETYGQLFLPKDYDANKKYPAVIFLHGGSRRQMLLGFNYGLYYSHAYAMQQFFAANGYIALTLNYRSGIGYGLDFREEENYGAGGASEVQDVMAAADYLASRSDVDASKIVPWGGSYGGFLTAHALSQAPGKFLAGVDIHGVHNWNNDIPVFAPWYKPEKFPEMAELAFKSSPMYHVKNWKEPVLLIHGDDDRNVLFSESVELLEVLRKQGVHVEQLVFPDEVHSFLLHKNWVGAYEAAFRFIQKKIHGEQKF</sequence>
<dbReference type="InterPro" id="IPR001375">
    <property type="entry name" value="Peptidase_S9_cat"/>
</dbReference>
<dbReference type="Gene3D" id="2.140.10.30">
    <property type="entry name" value="Dipeptidylpeptidase IV, N-terminal domain"/>
    <property type="match status" value="1"/>
</dbReference>
<proteinExistence type="predicted"/>
<dbReference type="Gene3D" id="2.120.10.30">
    <property type="entry name" value="TolB, C-terminal domain"/>
    <property type="match status" value="1"/>
</dbReference>
<evidence type="ECO:0000256" key="4">
    <source>
        <dbReference type="ARBA" id="ARBA00032284"/>
    </source>
</evidence>
<dbReference type="Pfam" id="PF07676">
    <property type="entry name" value="PD40"/>
    <property type="match status" value="3"/>
</dbReference>
<dbReference type="Pfam" id="PF00326">
    <property type="entry name" value="Peptidase_S9"/>
    <property type="match status" value="1"/>
</dbReference>
<dbReference type="RefSeq" id="WP_084119493.1">
    <property type="nucleotide sequence ID" value="NZ_LT838813.1"/>
</dbReference>
<evidence type="ECO:0000313" key="9">
    <source>
        <dbReference type="EMBL" id="SMD42722.1"/>
    </source>
</evidence>
<evidence type="ECO:0000256" key="2">
    <source>
        <dbReference type="ARBA" id="ARBA00022825"/>
    </source>
</evidence>
<dbReference type="PROSITE" id="PS00708">
    <property type="entry name" value="PRO_ENDOPEP_SER"/>
    <property type="match status" value="1"/>
</dbReference>
<evidence type="ECO:0000256" key="1">
    <source>
        <dbReference type="ARBA" id="ARBA00022801"/>
    </source>
</evidence>
<keyword evidence="7" id="KW-0732">Signal</keyword>
<keyword evidence="3" id="KW-0007">Acetylation</keyword>
<dbReference type="EMBL" id="LT838813">
    <property type="protein sequence ID" value="SMD42722.1"/>
    <property type="molecule type" value="Genomic_DNA"/>
</dbReference>
<keyword evidence="2" id="KW-0720">Serine protease</keyword>
<dbReference type="InterPro" id="IPR029058">
    <property type="entry name" value="AB_hydrolase_fold"/>
</dbReference>
<dbReference type="InterPro" id="IPR015943">
    <property type="entry name" value="WD40/YVTN_repeat-like_dom_sf"/>
</dbReference>
<dbReference type="STRING" id="758820.SAMN00777080_1284"/>
<dbReference type="InterPro" id="IPR011042">
    <property type="entry name" value="6-blade_b-propeller_TolB-like"/>
</dbReference>
<evidence type="ECO:0000256" key="3">
    <source>
        <dbReference type="ARBA" id="ARBA00022990"/>
    </source>
</evidence>
<evidence type="ECO:0000256" key="6">
    <source>
        <dbReference type="ARBA" id="ARBA00045885"/>
    </source>
</evidence>
<organism evidence="9 10">
    <name type="scientific">Aquiflexum balticum DSM 16537</name>
    <dbReference type="NCBI Taxonomy" id="758820"/>
    <lineage>
        <taxon>Bacteria</taxon>
        <taxon>Pseudomonadati</taxon>
        <taxon>Bacteroidota</taxon>
        <taxon>Cytophagia</taxon>
        <taxon>Cytophagales</taxon>
        <taxon>Cyclobacteriaceae</taxon>
        <taxon>Aquiflexum</taxon>
    </lineage>
</organism>
<accession>A0A1W2H272</accession>
<gene>
    <name evidence="9" type="ORF">SAMN00777080_1284</name>
</gene>
<keyword evidence="1" id="KW-0378">Hydrolase</keyword>
<feature type="chain" id="PRO_5012077148" description="Acyl-peptide hydrolase" evidence="7">
    <location>
        <begin position="20"/>
        <end position="692"/>
    </location>
</feature>
<dbReference type="GO" id="GO:0004252">
    <property type="term" value="F:serine-type endopeptidase activity"/>
    <property type="evidence" value="ECO:0007669"/>
    <property type="project" value="InterPro"/>
</dbReference>
<evidence type="ECO:0000256" key="5">
    <source>
        <dbReference type="ARBA" id="ARBA00032596"/>
    </source>
</evidence>
<dbReference type="GO" id="GO:0006508">
    <property type="term" value="P:proteolysis"/>
    <property type="evidence" value="ECO:0007669"/>
    <property type="project" value="InterPro"/>
</dbReference>
<feature type="signal peptide" evidence="7">
    <location>
        <begin position="1"/>
        <end position="19"/>
    </location>
</feature>
<evidence type="ECO:0000259" key="8">
    <source>
        <dbReference type="Pfam" id="PF00326"/>
    </source>
</evidence>
<protein>
    <recommendedName>
        <fullName evidence="5">Acyl-peptide hydrolase</fullName>
    </recommendedName>
    <alternativeName>
        <fullName evidence="4">Acylaminoacyl-peptidase</fullName>
    </alternativeName>
</protein>
<dbReference type="OrthoDB" id="9812921at2"/>
<dbReference type="PANTHER" id="PTHR42776:SF27">
    <property type="entry name" value="DIPEPTIDYL PEPTIDASE FAMILY MEMBER 6"/>
    <property type="match status" value="1"/>
</dbReference>
<dbReference type="InterPro" id="IPR011659">
    <property type="entry name" value="WD40"/>
</dbReference>
<feature type="domain" description="Peptidase S9 prolyl oligopeptidase catalytic" evidence="8">
    <location>
        <begin position="487"/>
        <end position="687"/>
    </location>
</feature>
<comment type="function">
    <text evidence="6">This enzyme catalyzes the hydrolysis of the N-terminal peptide bond of an N-acetylated peptide to generate an N-acetylated amino acid and a peptide with a free N-terminus. It preferentially cleaves off Ac-Ala, Ac-Met and Ac-Ser. Also, involved in the degradation of oxidized and glycated proteins.</text>
</comment>
<evidence type="ECO:0000256" key="7">
    <source>
        <dbReference type="SAM" id="SignalP"/>
    </source>
</evidence>
<dbReference type="GO" id="GO:0004177">
    <property type="term" value="F:aminopeptidase activity"/>
    <property type="evidence" value="ECO:0007669"/>
    <property type="project" value="UniProtKB-KW"/>
</dbReference>